<dbReference type="RefSeq" id="WP_379958956.1">
    <property type="nucleotide sequence ID" value="NZ_JAUYVI010000006.1"/>
</dbReference>
<dbReference type="SUPFAM" id="SSF53335">
    <property type="entry name" value="S-adenosyl-L-methionine-dependent methyltransferases"/>
    <property type="match status" value="1"/>
</dbReference>
<name>A0ABU0YQW4_9PROT</name>
<dbReference type="Pfam" id="PF02636">
    <property type="entry name" value="Methyltransf_28"/>
    <property type="match status" value="1"/>
</dbReference>
<evidence type="ECO:0000313" key="4">
    <source>
        <dbReference type="Proteomes" id="UP001230156"/>
    </source>
</evidence>
<dbReference type="GO" id="GO:0032259">
    <property type="term" value="P:methylation"/>
    <property type="evidence" value="ECO:0007669"/>
    <property type="project" value="UniProtKB-KW"/>
</dbReference>
<evidence type="ECO:0000256" key="2">
    <source>
        <dbReference type="ARBA" id="ARBA00022679"/>
    </source>
</evidence>
<protein>
    <submittedName>
        <fullName evidence="3">SAM-dependent methyltransferase</fullName>
        <ecNumber evidence="3">2.1.1.-</ecNumber>
    </submittedName>
</protein>
<dbReference type="EC" id="2.1.1.-" evidence="3"/>
<accession>A0ABU0YQW4</accession>
<keyword evidence="2 3" id="KW-0808">Transferase</keyword>
<keyword evidence="1 3" id="KW-0489">Methyltransferase</keyword>
<dbReference type="PANTHER" id="PTHR12049:SF7">
    <property type="entry name" value="PROTEIN ARGININE METHYLTRANSFERASE NDUFAF7, MITOCHONDRIAL"/>
    <property type="match status" value="1"/>
</dbReference>
<reference evidence="4" key="1">
    <citation type="submission" date="2023-08" db="EMBL/GenBank/DDBJ databases">
        <title>Rhodospirillaceae gen. nov., a novel taxon isolated from the Yangtze River Yuezi River estuary sludge.</title>
        <authorList>
            <person name="Ruan L."/>
        </authorList>
    </citation>
    <scope>NUCLEOTIDE SEQUENCE [LARGE SCALE GENOMIC DNA]</scope>
    <source>
        <strain evidence="4">R-7</strain>
    </source>
</reference>
<dbReference type="Gene3D" id="3.40.50.12710">
    <property type="match status" value="1"/>
</dbReference>
<proteinExistence type="predicted"/>
<dbReference type="GO" id="GO:0008168">
    <property type="term" value="F:methyltransferase activity"/>
    <property type="evidence" value="ECO:0007669"/>
    <property type="project" value="UniProtKB-KW"/>
</dbReference>
<sequence length="359" mass="38083">MTQAISGNAIAHELRRRLAAEGHVSVAEFMELSLGAYYADRDPLGARGDFITAPEVSQMFGEMIGLWCVDLWTRMGQPTPFILAELGPGRGTLMADALRAARVAPDFLAAAQLHLVEINTTLIAAQKAALQGFTPQWHRSFDSLPSGPLLLIANEFWDALPIHQFVMTDAGWKERIVVAKEDGALAFGEAEPGPEHALLRPEHAGATLGEIAEISPAGLRLAAALGRRFKRMPGAALIIDYGPMQSGLGDSLQALKEHRYHDPLIEPGAADLTAHVDFAALAAAARETGAAAHGPTTQADFLQRLGIGLRAETLKAKSDATVCAEIDAALERLIGVDGMGSLFKVLALTAPGMPQPAGL</sequence>
<evidence type="ECO:0000313" key="3">
    <source>
        <dbReference type="EMBL" id="MDQ7250119.1"/>
    </source>
</evidence>
<dbReference type="InterPro" id="IPR029063">
    <property type="entry name" value="SAM-dependent_MTases_sf"/>
</dbReference>
<evidence type="ECO:0000256" key="1">
    <source>
        <dbReference type="ARBA" id="ARBA00022603"/>
    </source>
</evidence>
<organism evidence="3 4">
    <name type="scientific">Dongia sedimenti</name>
    <dbReference type="NCBI Taxonomy" id="3064282"/>
    <lineage>
        <taxon>Bacteria</taxon>
        <taxon>Pseudomonadati</taxon>
        <taxon>Pseudomonadota</taxon>
        <taxon>Alphaproteobacteria</taxon>
        <taxon>Rhodospirillales</taxon>
        <taxon>Dongiaceae</taxon>
        <taxon>Dongia</taxon>
    </lineage>
</organism>
<dbReference type="InterPro" id="IPR038375">
    <property type="entry name" value="NDUFAF7_sf"/>
</dbReference>
<dbReference type="EMBL" id="JAUYVI010000006">
    <property type="protein sequence ID" value="MDQ7250119.1"/>
    <property type="molecule type" value="Genomic_DNA"/>
</dbReference>
<comment type="caution">
    <text evidence="3">The sequence shown here is derived from an EMBL/GenBank/DDBJ whole genome shotgun (WGS) entry which is preliminary data.</text>
</comment>
<gene>
    <name evidence="3" type="ORF">Q8A70_20685</name>
</gene>
<dbReference type="Proteomes" id="UP001230156">
    <property type="component" value="Unassembled WGS sequence"/>
</dbReference>
<dbReference type="InterPro" id="IPR003788">
    <property type="entry name" value="NDUFAF7"/>
</dbReference>
<dbReference type="PANTHER" id="PTHR12049">
    <property type="entry name" value="PROTEIN ARGININE METHYLTRANSFERASE NDUFAF7, MITOCHONDRIAL"/>
    <property type="match status" value="1"/>
</dbReference>
<keyword evidence="4" id="KW-1185">Reference proteome</keyword>